<dbReference type="InterPro" id="IPR003675">
    <property type="entry name" value="Rce1/LyrA-like_dom"/>
</dbReference>
<keyword evidence="2" id="KW-1133">Transmembrane helix</keyword>
<dbReference type="PANTHER" id="PTHR43592:SF20">
    <property type="entry name" value="ALPHA_BETA-HYDROLASES SUPERFAMILY PROTEIN"/>
    <property type="match status" value="1"/>
</dbReference>
<protein>
    <recommendedName>
        <fullName evidence="3">CAAX prenyl protease 2/Lysostaphin resistance protein A-like domain-containing protein</fullName>
    </recommendedName>
</protein>
<reference evidence="4" key="1">
    <citation type="journal article" date="2023" name="Nat. Commun.">
        <title>Diploid and tetraploid genomes of Acorus and the evolution of monocots.</title>
        <authorList>
            <person name="Ma L."/>
            <person name="Liu K.W."/>
            <person name="Li Z."/>
            <person name="Hsiao Y.Y."/>
            <person name="Qi Y."/>
            <person name="Fu T."/>
            <person name="Tang G.D."/>
            <person name="Zhang D."/>
            <person name="Sun W.H."/>
            <person name="Liu D.K."/>
            <person name="Li Y."/>
            <person name="Chen G.Z."/>
            <person name="Liu X.D."/>
            <person name="Liao X.Y."/>
            <person name="Jiang Y.T."/>
            <person name="Yu X."/>
            <person name="Hao Y."/>
            <person name="Huang J."/>
            <person name="Zhao X.W."/>
            <person name="Ke S."/>
            <person name="Chen Y.Y."/>
            <person name="Wu W.L."/>
            <person name="Hsu J.L."/>
            <person name="Lin Y.F."/>
            <person name="Huang M.D."/>
            <person name="Li C.Y."/>
            <person name="Huang L."/>
            <person name="Wang Z.W."/>
            <person name="Zhao X."/>
            <person name="Zhong W.Y."/>
            <person name="Peng D.H."/>
            <person name="Ahmad S."/>
            <person name="Lan S."/>
            <person name="Zhang J.S."/>
            <person name="Tsai W.C."/>
            <person name="Van de Peer Y."/>
            <person name="Liu Z.J."/>
        </authorList>
    </citation>
    <scope>NUCLEOTIDE SEQUENCE</scope>
    <source>
        <strain evidence="4">CP</strain>
    </source>
</reference>
<sequence>MGNTNDSIYDDKSPKDINGNSQDLQPPLEISNIENIIEPSYVVLDTANSEYEQQLSVKDATSSHVNRKNDMGIACADELEFPIKNVVLDSLKVEVGRRLGMPDTGAIEPDLASDLEQVAVAVSQAVRVDKNFVQNSASTELGSRKFGTINADVIIGAILSAVQVAIHLRKVLPLGVIVGSSLAALRKYYHVASLHDEGGDEDVNNDGSMENKVENIAENGSHSAGEDKFADRPEKITLNNDNMMVGAVTTALGASALLAKHQRDILKGHAEPEDAVREKNDQNLVSSLAEKAMSVAGPVVPTNSDGEVDHERLVAILADLGQKGGMLRLIGKAALLWGGIRGAMSLTDKLISFLHIADRPLFASGYTTASNPSPDLDHKKSTGIAGYACILSLYVAVVILIALWGKRIRGFEYPLGQYGLDISSFDKVRELSKGFFGGAMLVVCVHWISALLGFASFTWPFTVPISSTSIIMIAKTYGRMLLLAIRATVVATGVAIVEELLFRSWLPEELAVDTGYHQAYIISGLVFSLFQRSLNSIPGLWLLSLALFGAKQRGQGSLALPIGIRAGIITTNSIIQTGGFLTYRPNTPFWLMSTHPWHPFDGAVGLSLCAVLAIFLHPWKAFQMKKNPSVIQE</sequence>
<evidence type="ECO:0000313" key="4">
    <source>
        <dbReference type="EMBL" id="KAK1307664.1"/>
    </source>
</evidence>
<feature type="region of interest" description="Disordered" evidence="1">
    <location>
        <begin position="1"/>
        <end position="25"/>
    </location>
</feature>
<feature type="transmembrane region" description="Helical" evidence="2">
    <location>
        <begin position="435"/>
        <end position="459"/>
    </location>
</feature>
<dbReference type="Pfam" id="PF02517">
    <property type="entry name" value="Rce1-like"/>
    <property type="match status" value="1"/>
</dbReference>
<keyword evidence="5" id="KW-1185">Reference proteome</keyword>
<dbReference type="GO" id="GO:0080120">
    <property type="term" value="P:CAAX-box protein maturation"/>
    <property type="evidence" value="ECO:0007669"/>
    <property type="project" value="UniProtKB-ARBA"/>
</dbReference>
<dbReference type="GO" id="GO:0004175">
    <property type="term" value="F:endopeptidase activity"/>
    <property type="evidence" value="ECO:0007669"/>
    <property type="project" value="UniProtKB-ARBA"/>
</dbReference>
<dbReference type="EMBL" id="JAUJYO010000009">
    <property type="protein sequence ID" value="KAK1307664.1"/>
    <property type="molecule type" value="Genomic_DNA"/>
</dbReference>
<feature type="transmembrane region" description="Helical" evidence="2">
    <location>
        <begin position="384"/>
        <end position="405"/>
    </location>
</feature>
<feature type="transmembrane region" description="Helical" evidence="2">
    <location>
        <begin position="603"/>
        <end position="619"/>
    </location>
</feature>
<evidence type="ECO:0000256" key="1">
    <source>
        <dbReference type="SAM" id="MobiDB-lite"/>
    </source>
</evidence>
<keyword evidence="2" id="KW-0812">Transmembrane</keyword>
<feature type="domain" description="CAAX prenyl protease 2/Lysostaphin resistance protein A-like" evidence="3">
    <location>
        <begin position="484"/>
        <end position="566"/>
    </location>
</feature>
<dbReference type="PANTHER" id="PTHR43592">
    <property type="entry name" value="CAAX AMINO TERMINAL PROTEASE"/>
    <property type="match status" value="1"/>
</dbReference>
<name>A0AAV9E322_ACOCL</name>
<evidence type="ECO:0000313" key="5">
    <source>
        <dbReference type="Proteomes" id="UP001180020"/>
    </source>
</evidence>
<reference evidence="4" key="2">
    <citation type="submission" date="2023-06" db="EMBL/GenBank/DDBJ databases">
        <authorList>
            <person name="Ma L."/>
            <person name="Liu K.-W."/>
            <person name="Li Z."/>
            <person name="Hsiao Y.-Y."/>
            <person name="Qi Y."/>
            <person name="Fu T."/>
            <person name="Tang G."/>
            <person name="Zhang D."/>
            <person name="Sun W.-H."/>
            <person name="Liu D.-K."/>
            <person name="Li Y."/>
            <person name="Chen G.-Z."/>
            <person name="Liu X.-D."/>
            <person name="Liao X.-Y."/>
            <person name="Jiang Y.-T."/>
            <person name="Yu X."/>
            <person name="Hao Y."/>
            <person name="Huang J."/>
            <person name="Zhao X.-W."/>
            <person name="Ke S."/>
            <person name="Chen Y.-Y."/>
            <person name="Wu W.-L."/>
            <person name="Hsu J.-L."/>
            <person name="Lin Y.-F."/>
            <person name="Huang M.-D."/>
            <person name="Li C.-Y."/>
            <person name="Huang L."/>
            <person name="Wang Z.-W."/>
            <person name="Zhao X."/>
            <person name="Zhong W.-Y."/>
            <person name="Peng D.-H."/>
            <person name="Ahmad S."/>
            <person name="Lan S."/>
            <person name="Zhang J.-S."/>
            <person name="Tsai W.-C."/>
            <person name="Van De Peer Y."/>
            <person name="Liu Z.-J."/>
        </authorList>
    </citation>
    <scope>NUCLEOTIDE SEQUENCE</scope>
    <source>
        <strain evidence="4">CP</strain>
        <tissue evidence="4">Leaves</tissue>
    </source>
</reference>
<proteinExistence type="predicted"/>
<feature type="transmembrane region" description="Helical" evidence="2">
    <location>
        <begin position="562"/>
        <end position="583"/>
    </location>
</feature>
<evidence type="ECO:0000259" key="3">
    <source>
        <dbReference type="Pfam" id="PF02517"/>
    </source>
</evidence>
<accession>A0AAV9E322</accession>
<keyword evidence="2" id="KW-0472">Membrane</keyword>
<evidence type="ECO:0000256" key="2">
    <source>
        <dbReference type="SAM" id="Phobius"/>
    </source>
</evidence>
<dbReference type="Proteomes" id="UP001180020">
    <property type="component" value="Unassembled WGS sequence"/>
</dbReference>
<comment type="caution">
    <text evidence="4">The sequence shown here is derived from an EMBL/GenBank/DDBJ whole genome shotgun (WGS) entry which is preliminary data.</text>
</comment>
<dbReference type="AlphaFoldDB" id="A0AAV9E322"/>
<organism evidence="4 5">
    <name type="scientific">Acorus calamus</name>
    <name type="common">Sweet flag</name>
    <dbReference type="NCBI Taxonomy" id="4465"/>
    <lineage>
        <taxon>Eukaryota</taxon>
        <taxon>Viridiplantae</taxon>
        <taxon>Streptophyta</taxon>
        <taxon>Embryophyta</taxon>
        <taxon>Tracheophyta</taxon>
        <taxon>Spermatophyta</taxon>
        <taxon>Magnoliopsida</taxon>
        <taxon>Liliopsida</taxon>
        <taxon>Acoraceae</taxon>
        <taxon>Acorus</taxon>
    </lineage>
</organism>
<gene>
    <name evidence="4" type="ORF">QJS10_CPA09g00038</name>
</gene>